<evidence type="ECO:0000313" key="3">
    <source>
        <dbReference type="EMBL" id="PPC78008.1"/>
    </source>
</evidence>
<accession>A0A2S5KTD2</accession>
<dbReference type="PANTHER" id="PTHR42951">
    <property type="entry name" value="METALLO-BETA-LACTAMASE DOMAIN-CONTAINING"/>
    <property type="match status" value="1"/>
</dbReference>
<dbReference type="SUPFAM" id="SSF56281">
    <property type="entry name" value="Metallo-hydrolase/oxidoreductase"/>
    <property type="match status" value="1"/>
</dbReference>
<protein>
    <submittedName>
        <fullName evidence="3">MBL fold metallo-hydrolase</fullName>
    </submittedName>
</protein>
<dbReference type="InterPro" id="IPR036866">
    <property type="entry name" value="RibonucZ/Hydroxyglut_hydro"/>
</dbReference>
<feature type="chain" id="PRO_5015478197" evidence="1">
    <location>
        <begin position="27"/>
        <end position="290"/>
    </location>
</feature>
<dbReference type="NCBIfam" id="NF040580">
    <property type="entry name" value="MBL_fold_Vmh"/>
    <property type="match status" value="1"/>
</dbReference>
<dbReference type="AlphaFoldDB" id="A0A2S5KTD2"/>
<evidence type="ECO:0000256" key="1">
    <source>
        <dbReference type="SAM" id="SignalP"/>
    </source>
</evidence>
<evidence type="ECO:0000313" key="4">
    <source>
        <dbReference type="Proteomes" id="UP000238196"/>
    </source>
</evidence>
<dbReference type="Gene3D" id="3.60.15.10">
    <property type="entry name" value="Ribonuclease Z/Hydroxyacylglutathione hydrolase-like"/>
    <property type="match status" value="1"/>
</dbReference>
<comment type="caution">
    <text evidence="3">The sequence shown here is derived from an EMBL/GenBank/DDBJ whole genome shotgun (WGS) entry which is preliminary data.</text>
</comment>
<dbReference type="OrthoDB" id="5293495at2"/>
<gene>
    <name evidence="3" type="ORF">C4K68_07075</name>
</gene>
<feature type="signal peptide" evidence="1">
    <location>
        <begin position="1"/>
        <end position="26"/>
    </location>
</feature>
<keyword evidence="1" id="KW-0732">Signal</keyword>
<dbReference type="SMART" id="SM00849">
    <property type="entry name" value="Lactamase_B"/>
    <property type="match status" value="1"/>
</dbReference>
<sequence>MQPSVSRCFLPSVALSGVLLASAATAAPLQVQVYNPSDKGIFPVSAELVSGEHEAILVDAQFGVADGEALVQMIRASGKQLKLIYISGGDPDYYFGLQPLVEAFPGVKVVASQRVVEHIEKTKDAKLGYWGPILGAQAPTRLAVPEVLNATTLTVDGEVLEVKDINTANAYLWAPSIRTVLGGVLVTAGQHVWMADSQTPAVRQAWVEALDGMLALKPQRVIPGHFLGAEPEGSRAVEFTRDYVLHYEQLLKQSTGSAQLIEQLKQDYPQLPVDDGLAIGARVNTGEMKW</sequence>
<dbReference type="PANTHER" id="PTHR42951:SF14">
    <property type="entry name" value="METALLO-BETA-LACTAMASE SUPERFAMILY PROTEIN"/>
    <property type="match status" value="1"/>
</dbReference>
<dbReference type="CDD" id="cd07739">
    <property type="entry name" value="metallo-hydrolase-like_MBL-fold"/>
    <property type="match status" value="1"/>
</dbReference>
<proteinExistence type="predicted"/>
<dbReference type="InterPro" id="IPR001279">
    <property type="entry name" value="Metallo-B-lactamas"/>
</dbReference>
<name>A0A2S5KTD2_9PROT</name>
<feature type="domain" description="Metallo-beta-lactamase" evidence="2">
    <location>
        <begin position="43"/>
        <end position="225"/>
    </location>
</feature>
<organism evidence="3 4">
    <name type="scientific">Proteobacteria bacterium 228</name>
    <dbReference type="NCBI Taxonomy" id="2083153"/>
    <lineage>
        <taxon>Bacteria</taxon>
        <taxon>Pseudomonadati</taxon>
        <taxon>Pseudomonadota</taxon>
    </lineage>
</organism>
<dbReference type="Proteomes" id="UP000238196">
    <property type="component" value="Unassembled WGS sequence"/>
</dbReference>
<dbReference type="InterPro" id="IPR050855">
    <property type="entry name" value="NDM-1-like"/>
</dbReference>
<dbReference type="EMBL" id="PRLP01000021">
    <property type="protein sequence ID" value="PPC78008.1"/>
    <property type="molecule type" value="Genomic_DNA"/>
</dbReference>
<reference evidence="3 4" key="1">
    <citation type="submission" date="2018-02" db="EMBL/GenBank/DDBJ databases">
        <title>novel marine gammaproteobacteria from coastal saline agro ecosystem.</title>
        <authorList>
            <person name="Krishnan R."/>
            <person name="Ramesh Kumar N."/>
        </authorList>
    </citation>
    <scope>NUCLEOTIDE SEQUENCE [LARGE SCALE GENOMIC DNA]</scope>
    <source>
        <strain evidence="3 4">228</strain>
    </source>
</reference>
<evidence type="ECO:0000259" key="2">
    <source>
        <dbReference type="SMART" id="SM00849"/>
    </source>
</evidence>